<dbReference type="CDD" id="cd06193">
    <property type="entry name" value="siderophore_interacting"/>
    <property type="match status" value="1"/>
</dbReference>
<dbReference type="AlphaFoldDB" id="A0A1E2V7N6"/>
<proteinExistence type="inferred from homology"/>
<dbReference type="InterPro" id="IPR039261">
    <property type="entry name" value="FNR_nucleotide-bd"/>
</dbReference>
<dbReference type="STRING" id="197479.BFW38_05180"/>
<dbReference type="OrthoDB" id="9814826at2"/>
<evidence type="ECO:0000313" key="4">
    <source>
        <dbReference type="Proteomes" id="UP000094291"/>
    </source>
</evidence>
<dbReference type="PANTHER" id="PTHR30157:SF0">
    <property type="entry name" value="NADPH-DEPENDENT FERRIC-CHELATE REDUCTASE"/>
    <property type="match status" value="1"/>
</dbReference>
<dbReference type="InterPro" id="IPR039374">
    <property type="entry name" value="SIP_fam"/>
</dbReference>
<sequence length="321" mass="35427">MAGKSSYGYFDITLKQRTQISTSLVRFTFSGPDVHHMATYAPDQRIKLFFPDGDASLEALSEIARQAGPDWYSQYRALDERIRPPMRTYTIRALRAQDAEVDIEFVLHGDTGPASRWATRAQPGDSLGMIAPVNDSEAEPAGFEWRPPQGMRRLLLVADETAVPAACGILESLQASGHWPQVDAFFEVPAAGDAQPLGDDIPQAHVNVQWLNRDRQAEGQGDHGDHAHGDLLIQAVRALDLSQEIHELQSSPDEGSDSQDDVEDRLFWVLGAPDDGAPFYAWIAAESKVARSIRQYLVKECGLPKANVSSMGYWREGKVLG</sequence>
<reference evidence="3 4" key="1">
    <citation type="submission" date="2016-08" db="EMBL/GenBank/DDBJ databases">
        <authorList>
            <person name="Seilhamer J.J."/>
        </authorList>
    </citation>
    <scope>NUCLEOTIDE SEQUENCE [LARGE SCALE GENOMIC DNA]</scope>
    <source>
        <strain evidence="3 4">PH27A</strain>
    </source>
</reference>
<dbReference type="EMBL" id="MDTQ01000001">
    <property type="protein sequence ID" value="ODC03028.1"/>
    <property type="molecule type" value="Genomic_DNA"/>
</dbReference>
<keyword evidence="4" id="KW-1185">Reference proteome</keyword>
<evidence type="ECO:0000259" key="2">
    <source>
        <dbReference type="PROSITE" id="PS51384"/>
    </source>
</evidence>
<dbReference type="InterPro" id="IPR017927">
    <property type="entry name" value="FAD-bd_FR_type"/>
</dbReference>
<dbReference type="InterPro" id="IPR007037">
    <property type="entry name" value="SIP_rossman_dom"/>
</dbReference>
<dbReference type="GO" id="GO:0016491">
    <property type="term" value="F:oxidoreductase activity"/>
    <property type="evidence" value="ECO:0007669"/>
    <property type="project" value="InterPro"/>
</dbReference>
<dbReference type="Proteomes" id="UP000094291">
    <property type="component" value="Unassembled WGS sequence"/>
</dbReference>
<evidence type="ECO:0000256" key="1">
    <source>
        <dbReference type="ARBA" id="ARBA00035644"/>
    </source>
</evidence>
<evidence type="ECO:0000313" key="3">
    <source>
        <dbReference type="EMBL" id="ODC03028.1"/>
    </source>
</evidence>
<dbReference type="InterPro" id="IPR013113">
    <property type="entry name" value="SIP_FAD-bd"/>
</dbReference>
<gene>
    <name evidence="3" type="ORF">BFW38_05180</name>
</gene>
<dbReference type="PROSITE" id="PS51384">
    <property type="entry name" value="FAD_FR"/>
    <property type="match status" value="1"/>
</dbReference>
<feature type="domain" description="FAD-binding FR-type" evidence="2">
    <location>
        <begin position="7"/>
        <end position="147"/>
    </location>
</feature>
<organism evidence="3 4">
    <name type="scientific">Terasakiispira papahanaumokuakeensis</name>
    <dbReference type="NCBI Taxonomy" id="197479"/>
    <lineage>
        <taxon>Bacteria</taxon>
        <taxon>Pseudomonadati</taxon>
        <taxon>Pseudomonadota</taxon>
        <taxon>Gammaproteobacteria</taxon>
        <taxon>Oceanospirillales</taxon>
        <taxon>Terasakiispira</taxon>
    </lineage>
</organism>
<accession>A0A1E2V7N6</accession>
<dbReference type="Pfam" id="PF08021">
    <property type="entry name" value="FAD_binding_9"/>
    <property type="match status" value="1"/>
</dbReference>
<name>A0A1E2V7N6_9GAMM</name>
<dbReference type="Gene3D" id="3.40.50.80">
    <property type="entry name" value="Nucleotide-binding domain of ferredoxin-NADP reductase (FNR) module"/>
    <property type="match status" value="1"/>
</dbReference>
<dbReference type="Pfam" id="PF04954">
    <property type="entry name" value="SIP"/>
    <property type="match status" value="1"/>
</dbReference>
<comment type="caution">
    <text evidence="3">The sequence shown here is derived from an EMBL/GenBank/DDBJ whole genome shotgun (WGS) entry which is preliminary data.</text>
</comment>
<dbReference type="SUPFAM" id="SSF63380">
    <property type="entry name" value="Riboflavin synthase domain-like"/>
    <property type="match status" value="1"/>
</dbReference>
<protein>
    <submittedName>
        <fullName evidence="3">NADPH-dependent ferric siderophore reductase</fullName>
    </submittedName>
</protein>
<dbReference type="Gene3D" id="2.40.30.10">
    <property type="entry name" value="Translation factors"/>
    <property type="match status" value="1"/>
</dbReference>
<dbReference type="InterPro" id="IPR017938">
    <property type="entry name" value="Riboflavin_synthase-like_b-brl"/>
</dbReference>
<dbReference type="PANTHER" id="PTHR30157">
    <property type="entry name" value="FERRIC REDUCTASE, NADPH-DEPENDENT"/>
    <property type="match status" value="1"/>
</dbReference>
<comment type="similarity">
    <text evidence="1">Belongs to the SIP oxidoreductase family.</text>
</comment>